<dbReference type="SMART" id="SM00717">
    <property type="entry name" value="SANT"/>
    <property type="match status" value="1"/>
</dbReference>
<feature type="compositionally biased region" description="Basic and acidic residues" evidence="1">
    <location>
        <begin position="329"/>
        <end position="338"/>
    </location>
</feature>
<dbReference type="EMBL" id="ML976670">
    <property type="protein sequence ID" value="KAF1975440.1"/>
    <property type="molecule type" value="Genomic_DNA"/>
</dbReference>
<feature type="region of interest" description="Disordered" evidence="1">
    <location>
        <begin position="25"/>
        <end position="51"/>
    </location>
</feature>
<feature type="region of interest" description="Disordered" evidence="1">
    <location>
        <begin position="275"/>
        <end position="478"/>
    </location>
</feature>
<evidence type="ECO:0000259" key="3">
    <source>
        <dbReference type="PROSITE" id="PS51294"/>
    </source>
</evidence>
<feature type="compositionally biased region" description="Basic residues" evidence="1">
    <location>
        <begin position="401"/>
        <end position="417"/>
    </location>
</feature>
<feature type="compositionally biased region" description="Polar residues" evidence="1">
    <location>
        <begin position="276"/>
        <end position="297"/>
    </location>
</feature>
<evidence type="ECO:0000256" key="1">
    <source>
        <dbReference type="SAM" id="MobiDB-lite"/>
    </source>
</evidence>
<dbReference type="InterPro" id="IPR001005">
    <property type="entry name" value="SANT/Myb"/>
</dbReference>
<organism evidence="4 5">
    <name type="scientific">Bimuria novae-zelandiae CBS 107.79</name>
    <dbReference type="NCBI Taxonomy" id="1447943"/>
    <lineage>
        <taxon>Eukaryota</taxon>
        <taxon>Fungi</taxon>
        <taxon>Dikarya</taxon>
        <taxon>Ascomycota</taxon>
        <taxon>Pezizomycotina</taxon>
        <taxon>Dothideomycetes</taxon>
        <taxon>Pleosporomycetidae</taxon>
        <taxon>Pleosporales</taxon>
        <taxon>Massarineae</taxon>
        <taxon>Didymosphaeriaceae</taxon>
        <taxon>Bimuria</taxon>
    </lineage>
</organism>
<evidence type="ECO:0000313" key="5">
    <source>
        <dbReference type="Proteomes" id="UP000800036"/>
    </source>
</evidence>
<keyword evidence="5" id="KW-1185">Reference proteome</keyword>
<feature type="compositionally biased region" description="Acidic residues" evidence="1">
    <location>
        <begin position="582"/>
        <end position="592"/>
    </location>
</feature>
<dbReference type="Gene3D" id="1.10.10.60">
    <property type="entry name" value="Homeodomain-like"/>
    <property type="match status" value="1"/>
</dbReference>
<dbReference type="OrthoDB" id="3562657at2759"/>
<sequence>MTSSCSTTLFAPSLPMKIIPYVPGAPKPKSKSKAKSLATAKTAEYSRGVGSSKDGGEWLYIDDFPMLDSNVSPPSLFEAAGTSGSVDHDEVDGLSATSELEKLEHYKLGRESLDEGGTDHVARVTEADLAIVRLLDRSSRNFPLIVESDEAEGHHSATDVEPSNGASNCQDNGYRASAGNGGYSAAQHGDLDAVGERAFSIEDVENICPDSLLAQDELLLGDIDVTDELSAIRKRTRPEALDVMPESALEDPCSLKRRRLARRQVENLILGPVATHKSTALPTPSGDVSRSRASNEPSLGPLDSGNERDGVGTLRLSPSDLRDDEDGGDSAHSRRTSEELLYSLRGSISPSERIEREQDIGLDSERREEYREGGGGDASESHKDPRNQDDDISRRPSAKIPQRRTRSGHLPQKKRNGPSRTALGRQGSRTMRTRASRQVASSKPGQLYRPPIDNRPRSRSPQTSSRGTKARDRRNIHYGPSLNMSYQITDLTLCPVPKGSSIVTAIFRYRDSKLSLDPVALDHKLLGGEGKVIRMTQLSPDSWMLLGYRYDDGASGPCTRGSLNADWMSNLHSDAASHETDHPDDDWDENSEKEEGTEARGKRKRKPWLESDEVRLLSFRDKQGMEWKEICERFPGRTPGAVKLRYYTLQKKGS</sequence>
<dbReference type="SUPFAM" id="SSF46689">
    <property type="entry name" value="Homeodomain-like"/>
    <property type="match status" value="1"/>
</dbReference>
<proteinExistence type="predicted"/>
<feature type="region of interest" description="Disordered" evidence="1">
    <location>
        <begin position="574"/>
        <end position="607"/>
    </location>
</feature>
<name>A0A6A5VFE1_9PLEO</name>
<dbReference type="PROSITE" id="PS50090">
    <property type="entry name" value="MYB_LIKE"/>
    <property type="match status" value="1"/>
</dbReference>
<dbReference type="AlphaFoldDB" id="A0A6A5VFE1"/>
<feature type="domain" description="Myb-like" evidence="2">
    <location>
        <begin position="600"/>
        <end position="650"/>
    </location>
</feature>
<dbReference type="PROSITE" id="PS51294">
    <property type="entry name" value="HTH_MYB"/>
    <property type="match status" value="1"/>
</dbReference>
<evidence type="ECO:0000259" key="2">
    <source>
        <dbReference type="PROSITE" id="PS50090"/>
    </source>
</evidence>
<feature type="domain" description="HTH myb-type" evidence="3">
    <location>
        <begin position="600"/>
        <end position="654"/>
    </location>
</feature>
<accession>A0A6A5VFE1</accession>
<reference evidence="4" key="1">
    <citation type="journal article" date="2020" name="Stud. Mycol.">
        <title>101 Dothideomycetes genomes: a test case for predicting lifestyles and emergence of pathogens.</title>
        <authorList>
            <person name="Haridas S."/>
            <person name="Albert R."/>
            <person name="Binder M."/>
            <person name="Bloem J."/>
            <person name="Labutti K."/>
            <person name="Salamov A."/>
            <person name="Andreopoulos B."/>
            <person name="Baker S."/>
            <person name="Barry K."/>
            <person name="Bills G."/>
            <person name="Bluhm B."/>
            <person name="Cannon C."/>
            <person name="Castanera R."/>
            <person name="Culley D."/>
            <person name="Daum C."/>
            <person name="Ezra D."/>
            <person name="Gonzalez J."/>
            <person name="Henrissat B."/>
            <person name="Kuo A."/>
            <person name="Liang C."/>
            <person name="Lipzen A."/>
            <person name="Lutzoni F."/>
            <person name="Magnuson J."/>
            <person name="Mondo S."/>
            <person name="Nolan M."/>
            <person name="Ohm R."/>
            <person name="Pangilinan J."/>
            <person name="Park H.-J."/>
            <person name="Ramirez L."/>
            <person name="Alfaro M."/>
            <person name="Sun H."/>
            <person name="Tritt A."/>
            <person name="Yoshinaga Y."/>
            <person name="Zwiers L.-H."/>
            <person name="Turgeon B."/>
            <person name="Goodwin S."/>
            <person name="Spatafora J."/>
            <person name="Crous P."/>
            <person name="Grigoriev I."/>
        </authorList>
    </citation>
    <scope>NUCLEOTIDE SEQUENCE</scope>
    <source>
        <strain evidence="4">CBS 107.79</strain>
    </source>
</reference>
<dbReference type="InterPro" id="IPR009057">
    <property type="entry name" value="Homeodomain-like_sf"/>
</dbReference>
<feature type="region of interest" description="Disordered" evidence="1">
    <location>
        <begin position="150"/>
        <end position="173"/>
    </location>
</feature>
<dbReference type="Proteomes" id="UP000800036">
    <property type="component" value="Unassembled WGS sequence"/>
</dbReference>
<evidence type="ECO:0000313" key="4">
    <source>
        <dbReference type="EMBL" id="KAF1975440.1"/>
    </source>
</evidence>
<feature type="compositionally biased region" description="Basic and acidic residues" evidence="1">
    <location>
        <begin position="352"/>
        <end position="394"/>
    </location>
</feature>
<protein>
    <submittedName>
        <fullName evidence="4">Uncharacterized protein</fullName>
    </submittedName>
</protein>
<dbReference type="InterPro" id="IPR017930">
    <property type="entry name" value="Myb_dom"/>
</dbReference>
<dbReference type="Pfam" id="PF00249">
    <property type="entry name" value="Myb_DNA-binding"/>
    <property type="match status" value="1"/>
</dbReference>
<dbReference type="CDD" id="cd00167">
    <property type="entry name" value="SANT"/>
    <property type="match status" value="1"/>
</dbReference>
<gene>
    <name evidence="4" type="ORF">BU23DRAFT_566567</name>
</gene>